<evidence type="ECO:0000256" key="5">
    <source>
        <dbReference type="SAM" id="Phobius"/>
    </source>
</evidence>
<keyword evidence="5" id="KW-0472">Membrane</keyword>
<proteinExistence type="inferred from homology"/>
<dbReference type="PROSITE" id="PS00109">
    <property type="entry name" value="PROTEIN_KINASE_TYR"/>
    <property type="match status" value="1"/>
</dbReference>
<feature type="domain" description="Guanylate kinase-like" evidence="8">
    <location>
        <begin position="912"/>
        <end position="1084"/>
    </location>
</feature>
<dbReference type="Gene3D" id="1.10.287.650">
    <property type="entry name" value="L27 domain"/>
    <property type="match status" value="1"/>
</dbReference>
<dbReference type="PANTHER" id="PTHR23122">
    <property type="entry name" value="MEMBRANE-ASSOCIATED GUANYLATE KINASE MAGUK"/>
    <property type="match status" value="1"/>
</dbReference>
<dbReference type="SUPFAM" id="SSF56112">
    <property type="entry name" value="Protein kinase-like (PK-like)"/>
    <property type="match status" value="1"/>
</dbReference>
<organism evidence="10 11">
    <name type="scientific">Steinernema hermaphroditum</name>
    <dbReference type="NCBI Taxonomy" id="289476"/>
    <lineage>
        <taxon>Eukaryota</taxon>
        <taxon>Metazoa</taxon>
        <taxon>Ecdysozoa</taxon>
        <taxon>Nematoda</taxon>
        <taxon>Chromadorea</taxon>
        <taxon>Rhabditida</taxon>
        <taxon>Tylenchina</taxon>
        <taxon>Panagrolaimomorpha</taxon>
        <taxon>Strongyloidoidea</taxon>
        <taxon>Steinernematidae</taxon>
        <taxon>Steinernema</taxon>
    </lineage>
</organism>
<gene>
    <name evidence="10" type="ORF">QR680_016938</name>
</gene>
<dbReference type="InterPro" id="IPR036028">
    <property type="entry name" value="SH3-like_dom_sf"/>
</dbReference>
<dbReference type="SMART" id="SM00072">
    <property type="entry name" value="GuKc"/>
    <property type="match status" value="1"/>
</dbReference>
<dbReference type="CDD" id="cd12035">
    <property type="entry name" value="SH3_MPP1-like"/>
    <property type="match status" value="1"/>
</dbReference>
<dbReference type="InterPro" id="IPR020590">
    <property type="entry name" value="Guanylate_kinase_CS"/>
</dbReference>
<feature type="domain" description="Protein kinase" evidence="7">
    <location>
        <begin position="23"/>
        <end position="289"/>
    </location>
</feature>
<dbReference type="InterPro" id="IPR050716">
    <property type="entry name" value="MAGUK"/>
</dbReference>
<dbReference type="InterPro" id="IPR000719">
    <property type="entry name" value="Prot_kinase_dom"/>
</dbReference>
<dbReference type="SUPFAM" id="SSF50044">
    <property type="entry name" value="SH3-domain"/>
    <property type="match status" value="1"/>
</dbReference>
<sequence length="1099" mass="121637">MRTTSAAEWKINGEETALLAHHYQIADVIEKGPLSVVYRAVHRNSSKPFTVKSIDLHKYNLYTGLTRDDIDKEIEICASLKHRFMCELRDVIAGDAAVHMVFDYLEGQDICFEIVKRASAGFVYSEAVASHYMKQLFEALSYMHSQGVIHRDIRPHNIILASKDNSAPLKVRGFGVAVRLSSPEAPPALLGRVGTPQFMAPEVIADGAYDTRADLWSAGVLLYLLLSGRPPFVGSKEHIYESVQEGRYSLSGTHWALISDSAKDLLMRLLTVDPNERITAAQCLEHSWIVEKGASKKHLNITVDNIRKYNQMRKLKSNILAAVNNPRWSRLQGSRSSYSVLSGDSMPGGDTCDADGCTRKGPVEVTNEDVAAVDRILTSLDQIAALTDQPCSVETASQMSAALADKSLNNLLMACAVEMPSSDAEIHEIAARVSRINLTAEVGPFLLGLLEAREIWGLSTPKAMDSTVFQNLLLGLLTGSFVVFIACVVCIGVCTDRGFFCCRESRRRDDSHNLAQGLFQHSHIVVMSTGIELPEPLYDRISNLDVQPVSTSVDACHCVTEVTGHLDGLLAPSPEATELRHLLVNEELKGILQAYDIVIQEVYAGHGTDPEDMIAVTGAQEPSTSSGQRPISLAQPYANGRGPPSGVAPSMAGCSSSEESSAVPATGPLFDDDDDLLMDVVSRVRLVQFQKDTEEPMGITLKVTEDGRCLVARIMHGGMIHRQATLHVGDEIREINGVPVGNQNVEALQRMLRDARGNVTFKIVPSYRSAPPACEIFVRAQFDYDPNQDDLIPCPQAGVPFKTGDILQVISKDDHNWWQARFVATFPALGSGHAASAGPSTSVAGLIPSPELQEWRTACLAMERAKDNSHCMWFSKKKKYYTTKYLQKHSSLFDQLDLVTYEEVVRLASYRRKTLVLLGAHGVGRRHIKNTLIHRHPHRFAYPIPHTTRPPRKDEIDGKHYFFVSNDSMLADIQANEYLEYGTHEECMYGTKLETIRSIHRTGKMAILDVEPQALKVLRTAEYAPFVVFIAAPNLQGLQDPDGSLERLLKESEILRQAFGHLFDYVIINNDIDETIRSLDTIVEKLSASPQWLPVSWVY</sequence>
<dbReference type="EMBL" id="JAUCMV010000004">
    <property type="protein sequence ID" value="KAK0403469.1"/>
    <property type="molecule type" value="Genomic_DNA"/>
</dbReference>
<evidence type="ECO:0000313" key="11">
    <source>
        <dbReference type="Proteomes" id="UP001175271"/>
    </source>
</evidence>
<evidence type="ECO:0000256" key="3">
    <source>
        <dbReference type="PROSITE-ProRule" id="PRU00192"/>
    </source>
</evidence>
<dbReference type="Gene3D" id="1.10.510.10">
    <property type="entry name" value="Transferase(Phosphotransferase) domain 1"/>
    <property type="match status" value="1"/>
</dbReference>
<dbReference type="InterPro" id="IPR014775">
    <property type="entry name" value="L27_C"/>
</dbReference>
<dbReference type="PROSITE" id="PS50011">
    <property type="entry name" value="PROTEIN_KINASE_DOM"/>
    <property type="match status" value="1"/>
</dbReference>
<dbReference type="GO" id="GO:0034330">
    <property type="term" value="P:cell junction organization"/>
    <property type="evidence" value="ECO:0007669"/>
    <property type="project" value="UniProtKB-ARBA"/>
</dbReference>
<dbReference type="Pfam" id="PF00069">
    <property type="entry name" value="Pkinase"/>
    <property type="match status" value="1"/>
</dbReference>
<evidence type="ECO:0000256" key="4">
    <source>
        <dbReference type="SAM" id="MobiDB-lite"/>
    </source>
</evidence>
<dbReference type="GO" id="GO:0004713">
    <property type="term" value="F:protein tyrosine kinase activity"/>
    <property type="evidence" value="ECO:0007669"/>
    <property type="project" value="InterPro"/>
</dbReference>
<accession>A0AA39HDQ9</accession>
<keyword evidence="5" id="KW-0812">Transmembrane</keyword>
<feature type="domain" description="PDZ" evidence="9">
    <location>
        <begin position="686"/>
        <end position="767"/>
    </location>
</feature>
<keyword evidence="11" id="KW-1185">Reference proteome</keyword>
<evidence type="ECO:0000259" key="9">
    <source>
        <dbReference type="PROSITE" id="PS50106"/>
    </source>
</evidence>
<evidence type="ECO:0000313" key="10">
    <source>
        <dbReference type="EMBL" id="KAK0403469.1"/>
    </source>
</evidence>
<evidence type="ECO:0000256" key="1">
    <source>
        <dbReference type="ARBA" id="ARBA00007014"/>
    </source>
</evidence>
<dbReference type="PROSITE" id="PS50002">
    <property type="entry name" value="SH3"/>
    <property type="match status" value="1"/>
</dbReference>
<dbReference type="FunFam" id="3.40.50.300:FF:000146">
    <property type="entry name" value="MAGUK p55 subfamily member 6 isoform X1"/>
    <property type="match status" value="1"/>
</dbReference>
<evidence type="ECO:0000256" key="2">
    <source>
        <dbReference type="ARBA" id="ARBA00022443"/>
    </source>
</evidence>
<dbReference type="InterPro" id="IPR001452">
    <property type="entry name" value="SH3_domain"/>
</dbReference>
<dbReference type="InterPro" id="IPR027417">
    <property type="entry name" value="P-loop_NTPase"/>
</dbReference>
<dbReference type="SMART" id="SM00228">
    <property type="entry name" value="PDZ"/>
    <property type="match status" value="1"/>
</dbReference>
<dbReference type="InterPro" id="IPR036034">
    <property type="entry name" value="PDZ_sf"/>
</dbReference>
<dbReference type="Gene3D" id="3.30.200.20">
    <property type="entry name" value="Phosphorylase Kinase, domain 1"/>
    <property type="match status" value="1"/>
</dbReference>
<dbReference type="AlphaFoldDB" id="A0AA39HDQ9"/>
<evidence type="ECO:0000259" key="6">
    <source>
        <dbReference type="PROSITE" id="PS50002"/>
    </source>
</evidence>
<keyword evidence="5" id="KW-1133">Transmembrane helix</keyword>
<dbReference type="InterPro" id="IPR008266">
    <property type="entry name" value="Tyr_kinase_AS"/>
</dbReference>
<evidence type="ECO:0000259" key="8">
    <source>
        <dbReference type="PROSITE" id="PS50052"/>
    </source>
</evidence>
<dbReference type="InterPro" id="IPR008145">
    <property type="entry name" value="GK/Ca_channel_bsu"/>
</dbReference>
<dbReference type="FunFam" id="3.30.63.10:FF:000002">
    <property type="entry name" value="Guanylate kinase 1"/>
    <property type="match status" value="1"/>
</dbReference>
<dbReference type="Pfam" id="PF02828">
    <property type="entry name" value="L27"/>
    <property type="match status" value="1"/>
</dbReference>
<dbReference type="Gene3D" id="2.30.42.10">
    <property type="match status" value="1"/>
</dbReference>
<dbReference type="InterPro" id="IPR020635">
    <property type="entry name" value="Tyr_kinase_cat_dom"/>
</dbReference>
<dbReference type="SMART" id="SM00219">
    <property type="entry name" value="TyrKc"/>
    <property type="match status" value="1"/>
</dbReference>
<dbReference type="Gene3D" id="3.40.50.300">
    <property type="entry name" value="P-loop containing nucleotide triphosphate hydrolases"/>
    <property type="match status" value="1"/>
</dbReference>
<dbReference type="PROSITE" id="PS50106">
    <property type="entry name" value="PDZ"/>
    <property type="match status" value="1"/>
</dbReference>
<dbReference type="Gene3D" id="2.30.30.40">
    <property type="entry name" value="SH3 Domains"/>
    <property type="match status" value="1"/>
</dbReference>
<name>A0AA39HDQ9_9BILA</name>
<dbReference type="CDD" id="cd10831">
    <property type="entry name" value="PDZ_CASK-like"/>
    <property type="match status" value="1"/>
</dbReference>
<feature type="region of interest" description="Disordered" evidence="4">
    <location>
        <begin position="641"/>
        <end position="663"/>
    </location>
</feature>
<reference evidence="10" key="1">
    <citation type="submission" date="2023-06" db="EMBL/GenBank/DDBJ databases">
        <title>Genomic analysis of the entomopathogenic nematode Steinernema hermaphroditum.</title>
        <authorList>
            <person name="Schwarz E.M."/>
            <person name="Heppert J.K."/>
            <person name="Baniya A."/>
            <person name="Schwartz H.T."/>
            <person name="Tan C.-H."/>
            <person name="Antoshechkin I."/>
            <person name="Sternberg P.W."/>
            <person name="Goodrich-Blair H."/>
            <person name="Dillman A.R."/>
        </authorList>
    </citation>
    <scope>NUCLEOTIDE SEQUENCE</scope>
    <source>
        <strain evidence="10">PS9179</strain>
        <tissue evidence="10">Whole animal</tissue>
    </source>
</reference>
<dbReference type="Pfam" id="PF00625">
    <property type="entry name" value="Guanylate_kin"/>
    <property type="match status" value="1"/>
</dbReference>
<dbReference type="PROSITE" id="PS50052">
    <property type="entry name" value="GUANYLATE_KINASE_2"/>
    <property type="match status" value="1"/>
</dbReference>
<dbReference type="PROSITE" id="PS00856">
    <property type="entry name" value="GUANYLATE_KINASE_1"/>
    <property type="match status" value="1"/>
</dbReference>
<dbReference type="InterPro" id="IPR011009">
    <property type="entry name" value="Kinase-like_dom_sf"/>
</dbReference>
<feature type="domain" description="SH3" evidence="6">
    <location>
        <begin position="773"/>
        <end position="857"/>
    </location>
</feature>
<dbReference type="GO" id="GO:0005524">
    <property type="term" value="F:ATP binding"/>
    <property type="evidence" value="ECO:0007669"/>
    <property type="project" value="InterPro"/>
</dbReference>
<dbReference type="CDD" id="cd00071">
    <property type="entry name" value="GMPK"/>
    <property type="match status" value="1"/>
</dbReference>
<dbReference type="SMART" id="SM00326">
    <property type="entry name" value="SH3"/>
    <property type="match status" value="1"/>
</dbReference>
<protein>
    <recommendedName>
        <fullName evidence="12">Peripheral plasma membrane protein CASK</fullName>
    </recommendedName>
</protein>
<keyword evidence="2 3" id="KW-0728">SH3 domain</keyword>
<dbReference type="InterPro" id="IPR008144">
    <property type="entry name" value="Guanylate_kin-like_dom"/>
</dbReference>
<dbReference type="GO" id="GO:0019098">
    <property type="term" value="P:reproductive behavior"/>
    <property type="evidence" value="ECO:0007669"/>
    <property type="project" value="UniProtKB-ARBA"/>
</dbReference>
<dbReference type="SUPFAM" id="SSF52540">
    <property type="entry name" value="P-loop containing nucleoside triphosphate hydrolases"/>
    <property type="match status" value="1"/>
</dbReference>
<comment type="similarity">
    <text evidence="1">Belongs to the MAGUK family.</text>
</comment>
<evidence type="ECO:0008006" key="12">
    <source>
        <dbReference type="Google" id="ProtNLM"/>
    </source>
</evidence>
<evidence type="ECO:0000259" key="7">
    <source>
        <dbReference type="PROSITE" id="PS50011"/>
    </source>
</evidence>
<dbReference type="Proteomes" id="UP001175271">
    <property type="component" value="Unassembled WGS sequence"/>
</dbReference>
<comment type="caution">
    <text evidence="10">The sequence shown here is derived from an EMBL/GenBank/DDBJ whole genome shotgun (WGS) entry which is preliminary data.</text>
</comment>
<dbReference type="FunFam" id="2.30.42.10:FF:000016">
    <property type="entry name" value="peripheral plasma membrane protein CASK isoform X2"/>
    <property type="match status" value="1"/>
</dbReference>
<dbReference type="Pfam" id="PF00595">
    <property type="entry name" value="PDZ"/>
    <property type="match status" value="1"/>
</dbReference>
<dbReference type="InterPro" id="IPR001478">
    <property type="entry name" value="PDZ"/>
</dbReference>
<feature type="transmembrane region" description="Helical" evidence="5">
    <location>
        <begin position="472"/>
        <end position="494"/>
    </location>
</feature>
<dbReference type="Pfam" id="PF00018">
    <property type="entry name" value="SH3_1"/>
    <property type="match status" value="1"/>
</dbReference>
<dbReference type="SUPFAM" id="SSF50156">
    <property type="entry name" value="PDZ domain-like"/>
    <property type="match status" value="1"/>
</dbReference>